<dbReference type="EMBL" id="CP144519">
    <property type="protein sequence ID" value="WWC67164.1"/>
    <property type="molecule type" value="Genomic_DNA"/>
</dbReference>
<reference evidence="2" key="2">
    <citation type="submission" date="2013-07" db="EMBL/GenBank/DDBJ databases">
        <authorList>
            <consortium name="The Broad Institute Genome Sequencing Platform"/>
            <person name="Cuomo C."/>
            <person name="Litvintseva A."/>
            <person name="Chen Y."/>
            <person name="Heitman J."/>
            <person name="Sun S."/>
            <person name="Springer D."/>
            <person name="Dromer F."/>
            <person name="Young S.K."/>
            <person name="Zeng Q."/>
            <person name="Gargeya S."/>
            <person name="Fitzgerald M."/>
            <person name="Abouelleil A."/>
            <person name="Alvarado L."/>
            <person name="Berlin A.M."/>
            <person name="Chapman S.B."/>
            <person name="Dewar J."/>
            <person name="Goldberg J."/>
            <person name="Griggs A."/>
            <person name="Gujja S."/>
            <person name="Hansen M."/>
            <person name="Howarth C."/>
            <person name="Imamovic A."/>
            <person name="Larimer J."/>
            <person name="McCowan C."/>
            <person name="Murphy C."/>
            <person name="Pearson M."/>
            <person name="Priest M."/>
            <person name="Roberts A."/>
            <person name="Saif S."/>
            <person name="Shea T."/>
            <person name="Sykes S."/>
            <person name="Wortman J."/>
            <person name="Nusbaum C."/>
            <person name="Birren B."/>
        </authorList>
    </citation>
    <scope>NUCLEOTIDE SEQUENCE</scope>
    <source>
        <strain evidence="2">CBS 10737</strain>
    </source>
</reference>
<dbReference type="GeneID" id="30168624"/>
<organism evidence="1">
    <name type="scientific">Kwoniella pini CBS 10737</name>
    <dbReference type="NCBI Taxonomy" id="1296096"/>
    <lineage>
        <taxon>Eukaryota</taxon>
        <taxon>Fungi</taxon>
        <taxon>Dikarya</taxon>
        <taxon>Basidiomycota</taxon>
        <taxon>Agaricomycotina</taxon>
        <taxon>Tremellomycetes</taxon>
        <taxon>Tremellales</taxon>
        <taxon>Cryptococcaceae</taxon>
        <taxon>Kwoniella</taxon>
    </lineage>
</organism>
<reference evidence="2" key="4">
    <citation type="submission" date="2024-02" db="EMBL/GenBank/DDBJ databases">
        <title>Comparative genomics of Cryptococcus and Kwoniella reveals pathogenesis evolution and contrasting modes of karyotype evolution via chromosome fusion or intercentromeric recombination.</title>
        <authorList>
            <person name="Coelho M.A."/>
            <person name="David-Palma M."/>
            <person name="Shea T."/>
            <person name="Bowers K."/>
            <person name="McGinley-Smith S."/>
            <person name="Mohammad A.W."/>
            <person name="Gnirke A."/>
            <person name="Yurkov A.M."/>
            <person name="Nowrousian M."/>
            <person name="Sun S."/>
            <person name="Cuomo C.A."/>
            <person name="Heitman J."/>
        </authorList>
    </citation>
    <scope>NUCLEOTIDE SEQUENCE</scope>
    <source>
        <strain evidence="2">CBS 10737</strain>
    </source>
</reference>
<sequence length="158" mass="18820">MSSSSPRELENQIKTLENNNAIDKQESVEHIATLETGTNNLKTDQEYLAKALKDYQSTKINHESQLEVMTEQFNKLNIFVNRIKSAHEKYKKKYGTIHLEHQDYFTAQIDDILVFLDQNPRNRTIKEFLKRMKIEGRLNWSEHWFKLIEFALKDLYNQ</sequence>
<dbReference type="AlphaFoldDB" id="A0A1B9IC03"/>
<protein>
    <submittedName>
        <fullName evidence="1">Uncharacterized protein</fullName>
    </submittedName>
</protein>
<dbReference type="KEGG" id="kpin:30168624"/>
<dbReference type="Proteomes" id="UP000094020">
    <property type="component" value="Chromosome 1"/>
</dbReference>
<reference evidence="1" key="3">
    <citation type="submission" date="2016-07" db="EMBL/GenBank/DDBJ databases">
        <title>Evolution of pathogenesis and genome organization in the Tremellales.</title>
        <authorList>
            <person name="Cuomo C."/>
            <person name="Litvintseva A."/>
            <person name="Heitman J."/>
            <person name="Chen Y."/>
            <person name="Sun S."/>
            <person name="Springer D."/>
            <person name="Dromer F."/>
            <person name="Young S."/>
            <person name="Zeng Q."/>
            <person name="Chapman S."/>
            <person name="Gujja S."/>
            <person name="Saif S."/>
            <person name="Birren B."/>
        </authorList>
    </citation>
    <scope>NUCLEOTIDE SEQUENCE</scope>
    <source>
        <strain evidence="1">CBS 10737</strain>
    </source>
</reference>
<dbReference type="RefSeq" id="XP_019014173.1">
    <property type="nucleotide sequence ID" value="XM_019152035.1"/>
</dbReference>
<reference evidence="1" key="1">
    <citation type="submission" date="2013-07" db="EMBL/GenBank/DDBJ databases">
        <title>The Genome Sequence of Cryptococcus pinus CBS10737.</title>
        <authorList>
            <consortium name="The Broad Institute Genome Sequencing Platform"/>
            <person name="Cuomo C."/>
            <person name="Litvintseva A."/>
            <person name="Chen Y."/>
            <person name="Heitman J."/>
            <person name="Sun S."/>
            <person name="Springer D."/>
            <person name="Dromer F."/>
            <person name="Young S.K."/>
            <person name="Zeng Q."/>
            <person name="Gargeya S."/>
            <person name="Fitzgerald M."/>
            <person name="Abouelleil A."/>
            <person name="Alvarado L."/>
            <person name="Berlin A.M."/>
            <person name="Chapman S.B."/>
            <person name="Dewar J."/>
            <person name="Goldberg J."/>
            <person name="Griggs A."/>
            <person name="Gujja S."/>
            <person name="Hansen M."/>
            <person name="Howarth C."/>
            <person name="Imamovic A."/>
            <person name="Larimer J."/>
            <person name="McCowan C."/>
            <person name="Murphy C."/>
            <person name="Pearson M."/>
            <person name="Priest M."/>
            <person name="Roberts A."/>
            <person name="Saif S."/>
            <person name="Shea T."/>
            <person name="Sykes S."/>
            <person name="Wortman J."/>
            <person name="Nusbaum C."/>
            <person name="Birren B."/>
        </authorList>
    </citation>
    <scope>NUCLEOTIDE SEQUENCE [LARGE SCALE GENOMIC DNA]</scope>
    <source>
        <strain evidence="1">CBS 10737</strain>
    </source>
</reference>
<evidence type="ECO:0000313" key="2">
    <source>
        <dbReference type="EMBL" id="WWC67164.1"/>
    </source>
</evidence>
<keyword evidence="3" id="KW-1185">Reference proteome</keyword>
<evidence type="ECO:0000313" key="3">
    <source>
        <dbReference type="Proteomes" id="UP000094020"/>
    </source>
</evidence>
<proteinExistence type="predicted"/>
<dbReference type="EMBL" id="KI894007">
    <property type="protein sequence ID" value="OCF52954.1"/>
    <property type="molecule type" value="Genomic_DNA"/>
</dbReference>
<name>A0A1B9IC03_9TREE</name>
<accession>A0A1B9IC03</accession>
<evidence type="ECO:0000313" key="1">
    <source>
        <dbReference type="EMBL" id="OCF52954.1"/>
    </source>
</evidence>
<gene>
    <name evidence="1" type="ORF">I206_00255</name>
    <name evidence="2" type="ORF">I206_101071</name>
</gene>